<dbReference type="Gene3D" id="3.90.25.10">
    <property type="entry name" value="UDP-galactose 4-epimerase, domain 1"/>
    <property type="match status" value="1"/>
</dbReference>
<evidence type="ECO:0000256" key="1">
    <source>
        <dbReference type="ARBA" id="ARBA00006328"/>
    </source>
</evidence>
<dbReference type="Gene3D" id="3.40.50.720">
    <property type="entry name" value="NAD(P)-binding Rossmann-like Domain"/>
    <property type="match status" value="1"/>
</dbReference>
<dbReference type="InterPro" id="IPR036291">
    <property type="entry name" value="NAD(P)-bd_dom_sf"/>
</dbReference>
<dbReference type="OrthoDB" id="9798669at2"/>
<dbReference type="eggNOG" id="COG0702">
    <property type="taxonomic scope" value="Bacteria"/>
</dbReference>
<evidence type="ECO:0000313" key="5">
    <source>
        <dbReference type="Proteomes" id="UP000009309"/>
    </source>
</evidence>
<dbReference type="STRING" id="1185876.BN8_03400"/>
<dbReference type="PANTHER" id="PTHR42748:SF7">
    <property type="entry name" value="NMRA LIKE REDOX SENSOR 1-RELATED"/>
    <property type="match status" value="1"/>
</dbReference>
<feature type="domain" description="NmrA-like" evidence="3">
    <location>
        <begin position="4"/>
        <end position="306"/>
    </location>
</feature>
<dbReference type="CDD" id="cd05251">
    <property type="entry name" value="NmrA_like_SDR_a"/>
    <property type="match status" value="1"/>
</dbReference>
<dbReference type="PANTHER" id="PTHR42748">
    <property type="entry name" value="NITROGEN METABOLITE REPRESSION PROTEIN NMRA FAMILY MEMBER"/>
    <property type="match status" value="1"/>
</dbReference>
<reference evidence="4 5" key="1">
    <citation type="journal article" date="2012" name="J. Bacteriol.">
        <title>Genome Sequence of the Filamentous Bacterium Fibrisoma limi BUZ 3T.</title>
        <authorList>
            <person name="Filippini M."/>
            <person name="Qi W."/>
            <person name="Jaenicke S."/>
            <person name="Goesmann A."/>
            <person name="Smits T.H."/>
            <person name="Bagheri H.C."/>
        </authorList>
    </citation>
    <scope>NUCLEOTIDE SEQUENCE [LARGE SCALE GENOMIC DNA]</scope>
    <source>
        <strain evidence="5">BUZ 3T</strain>
    </source>
</reference>
<evidence type="ECO:0000313" key="4">
    <source>
        <dbReference type="EMBL" id="CCH54248.1"/>
    </source>
</evidence>
<dbReference type="Proteomes" id="UP000009309">
    <property type="component" value="Unassembled WGS sequence"/>
</dbReference>
<keyword evidence="5" id="KW-1185">Reference proteome</keyword>
<comment type="similarity">
    <text evidence="1">Belongs to the NmrA-type oxidoreductase family.</text>
</comment>
<comment type="caution">
    <text evidence="4">The sequence shown here is derived from an EMBL/GenBank/DDBJ whole genome shotgun (WGS) entry which is preliminary data.</text>
</comment>
<gene>
    <name evidence="4" type="ORF">BN8_03400</name>
</gene>
<dbReference type="InterPro" id="IPR051164">
    <property type="entry name" value="NmrA-like_oxidored"/>
</dbReference>
<sequence length="317" mass="34968">MSTKRVIAVLGATGAQGGGLVRAILNDPNSKFSVRAITRNPESDKAKELAQLGAEIVAADVYNVESLINAFSGAYGAFLVSFHWEHFSAEREWQELKNMASAAKQANVQHVVFSTLEDTREFMELDDPRMPTLGGKYKVPHFDIKGQANKLFVDMKIPTTFLLTSFYWENFITHGLGPQRDASGRLVFTLPMADKKLPSIAVEDIGKCAYGIFKAGEEYIGEKVGIVGEHLTGEQLAEAFSASFNEHVTYAPFSHEAFRALGFPGAADIGNMLQFKCEFNQEYVGARSVALSRRLNPELQTFTEWLSVQKKVTADVA</sequence>
<accession>I2GK23</accession>
<evidence type="ECO:0000259" key="3">
    <source>
        <dbReference type="Pfam" id="PF05368"/>
    </source>
</evidence>
<dbReference type="EMBL" id="CAIT01000006">
    <property type="protein sequence ID" value="CCH54248.1"/>
    <property type="molecule type" value="Genomic_DNA"/>
</dbReference>
<dbReference type="SUPFAM" id="SSF51735">
    <property type="entry name" value="NAD(P)-binding Rossmann-fold domains"/>
    <property type="match status" value="1"/>
</dbReference>
<dbReference type="RefSeq" id="WP_009282828.1">
    <property type="nucleotide sequence ID" value="NZ_CAIT01000006.1"/>
</dbReference>
<dbReference type="Pfam" id="PF05368">
    <property type="entry name" value="NmrA"/>
    <property type="match status" value="1"/>
</dbReference>
<dbReference type="AlphaFoldDB" id="I2GK23"/>
<keyword evidence="2" id="KW-0521">NADP</keyword>
<evidence type="ECO:0000256" key="2">
    <source>
        <dbReference type="ARBA" id="ARBA00022857"/>
    </source>
</evidence>
<organism evidence="4 5">
    <name type="scientific">Fibrisoma limi BUZ 3</name>
    <dbReference type="NCBI Taxonomy" id="1185876"/>
    <lineage>
        <taxon>Bacteria</taxon>
        <taxon>Pseudomonadati</taxon>
        <taxon>Bacteroidota</taxon>
        <taxon>Cytophagia</taxon>
        <taxon>Cytophagales</taxon>
        <taxon>Spirosomataceae</taxon>
        <taxon>Fibrisoma</taxon>
    </lineage>
</organism>
<name>I2GK23_9BACT</name>
<protein>
    <submittedName>
        <fullName evidence="4">NmrA-like family domain-containing protein 1</fullName>
    </submittedName>
</protein>
<dbReference type="InterPro" id="IPR008030">
    <property type="entry name" value="NmrA-like"/>
</dbReference>
<proteinExistence type="inferred from homology"/>